<proteinExistence type="predicted"/>
<dbReference type="AlphaFoldDB" id="A0A699H5G8"/>
<organism evidence="1">
    <name type="scientific">Tanacetum cinerariifolium</name>
    <name type="common">Dalmatian daisy</name>
    <name type="synonym">Chrysanthemum cinerariifolium</name>
    <dbReference type="NCBI Taxonomy" id="118510"/>
    <lineage>
        <taxon>Eukaryota</taxon>
        <taxon>Viridiplantae</taxon>
        <taxon>Streptophyta</taxon>
        <taxon>Embryophyta</taxon>
        <taxon>Tracheophyta</taxon>
        <taxon>Spermatophyta</taxon>
        <taxon>Magnoliopsida</taxon>
        <taxon>eudicotyledons</taxon>
        <taxon>Gunneridae</taxon>
        <taxon>Pentapetalae</taxon>
        <taxon>asterids</taxon>
        <taxon>campanulids</taxon>
        <taxon>Asterales</taxon>
        <taxon>Asteraceae</taxon>
        <taxon>Asteroideae</taxon>
        <taxon>Anthemideae</taxon>
        <taxon>Anthemidinae</taxon>
        <taxon>Tanacetum</taxon>
    </lineage>
</organism>
<dbReference type="EMBL" id="BKCJ010089319">
    <property type="protein sequence ID" value="GEX09701.1"/>
    <property type="molecule type" value="Genomic_DNA"/>
</dbReference>
<gene>
    <name evidence="1" type="ORF">Tci_281676</name>
</gene>
<protein>
    <submittedName>
        <fullName evidence="1">Uncharacterized protein</fullName>
    </submittedName>
</protein>
<comment type="caution">
    <text evidence="1">The sequence shown here is derived from an EMBL/GenBank/DDBJ whole genome shotgun (WGS) entry which is preliminary data.</text>
</comment>
<sequence>MFSFPFVLCPTFHHFVYDDEFFLIFAVSDVLEYLFNGIDDSMSMTKDPMALLYTMIVDRGAVSNEHANAPPENATERSALSCQTPMRLRMKGFMDVGEPAVSNRGIRRKLLAFVLLPPSVDGIQLNKIDTLLASGGLSKNSLFIQDHANIIGVSERDMRERSGDRGGEGNIQFLKNRLKEANNEANEENIEGLLNYYICITEEVHGLRGSMAKQIDVLDNMASDFSKFTTWKVSSPSRMMDRVGVSFEDMAYSLYDMAYSTELTRTDTLYRISLERNRQMLVKYR</sequence>
<evidence type="ECO:0000313" key="1">
    <source>
        <dbReference type="EMBL" id="GEX09701.1"/>
    </source>
</evidence>
<accession>A0A699H5G8</accession>
<name>A0A699H5G8_TANCI</name>
<reference evidence="1" key="1">
    <citation type="journal article" date="2019" name="Sci. Rep.">
        <title>Draft genome of Tanacetum cinerariifolium, the natural source of mosquito coil.</title>
        <authorList>
            <person name="Yamashiro T."/>
            <person name="Shiraishi A."/>
            <person name="Satake H."/>
            <person name="Nakayama K."/>
        </authorList>
    </citation>
    <scope>NUCLEOTIDE SEQUENCE</scope>
</reference>